<feature type="transmembrane region" description="Helical" evidence="1">
    <location>
        <begin position="160"/>
        <end position="178"/>
    </location>
</feature>
<dbReference type="InterPro" id="IPR021913">
    <property type="entry name" value="DUF3526"/>
</dbReference>
<keyword evidence="1" id="KW-1133">Transmembrane helix</keyword>
<evidence type="ECO:0000313" key="3">
    <source>
        <dbReference type="Proteomes" id="UP000239898"/>
    </source>
</evidence>
<keyword evidence="1" id="KW-0812">Transmembrane</keyword>
<feature type="transmembrane region" description="Helical" evidence="1">
    <location>
        <begin position="133"/>
        <end position="153"/>
    </location>
</feature>
<dbReference type="AlphaFoldDB" id="A0A2S6ZBP3"/>
<dbReference type="EMBL" id="MIGX01000109">
    <property type="protein sequence ID" value="PPT84624.1"/>
    <property type="molecule type" value="Genomic_DNA"/>
</dbReference>
<proteinExistence type="predicted"/>
<dbReference type="GO" id="GO:0140359">
    <property type="term" value="F:ABC-type transporter activity"/>
    <property type="evidence" value="ECO:0007669"/>
    <property type="project" value="InterPro"/>
</dbReference>
<dbReference type="PANTHER" id="PTHR43471:SF14">
    <property type="entry name" value="ABC-2 TYPE TRANSPORT SYSTEM PERMEASE PROTEIN"/>
    <property type="match status" value="1"/>
</dbReference>
<feature type="transmembrane region" description="Helical" evidence="1">
    <location>
        <begin position="241"/>
        <end position="268"/>
    </location>
</feature>
<evidence type="ECO:0000313" key="2">
    <source>
        <dbReference type="EMBL" id="PPT84624.1"/>
    </source>
</evidence>
<evidence type="ECO:0000256" key="1">
    <source>
        <dbReference type="SAM" id="Phobius"/>
    </source>
</evidence>
<sequence length="452" mass="48925">MSSLAIAGYEARRLLRDRALPALLLLLLGLSAYAAWNGTDWVQQREVAIDLLKTEEQAMAARIRKFVGSMPAVLPRSQPVLPPGSMAPLSIGQADAYPFTADVVALGDYTHLFKRVWADIGSPTARAAGRFDLAFVVVFLLPLVILAVTYDLWSRERERGIAAMVLSQPVAAGSLIAVEALARGSIVLLPSIAIIVAAAAWAGARDPAGLMALALTILTYGSFWLAVVVIIGLLAQRSTEAAIAVGAIWLLVVVMAPSLTLATVDLLAPPPSEMRLATDMKARLAEITERQRLHGEAKPAPVRTPAPRIPDHVRDTYAELIAPDLELAPMIAAHKQALDARRRLLDQVRFFLPSVAVQDALDRIAGSDADRALAFQDQVIAFRQECRLLYRGYLDRDRPQTLAEYDNLPRFQFRETGGAFQAGVLADFAALIVATLLILIAAWALRGRAATP</sequence>
<comment type="caution">
    <text evidence="2">The sequence shown here is derived from an EMBL/GenBank/DDBJ whole genome shotgun (WGS) entry which is preliminary data.</text>
</comment>
<dbReference type="OrthoDB" id="6016419at2"/>
<dbReference type="PANTHER" id="PTHR43471">
    <property type="entry name" value="ABC TRANSPORTER PERMEASE"/>
    <property type="match status" value="1"/>
</dbReference>
<name>A0A2S6ZBP3_9XANT</name>
<dbReference type="Proteomes" id="UP000239898">
    <property type="component" value="Unassembled WGS sequence"/>
</dbReference>
<protein>
    <submittedName>
        <fullName evidence="2">ABC transporter permease</fullName>
    </submittedName>
</protein>
<reference evidence="2 3" key="1">
    <citation type="submission" date="2016-08" db="EMBL/GenBank/DDBJ databases">
        <title>Evolution of the type three secretion system and type three effector repertoires in Xanthomonas.</title>
        <authorList>
            <person name="Merda D."/>
            <person name="Briand M."/>
            <person name="Bosis E."/>
            <person name="Rousseau C."/>
            <person name="Portier P."/>
            <person name="Jacques M.-A."/>
            <person name="Fischer-Le Saux M."/>
        </authorList>
    </citation>
    <scope>NUCLEOTIDE SEQUENCE [LARGE SCALE GENOMIC DNA]</scope>
    <source>
        <strain evidence="2 3">CFBP 4691</strain>
    </source>
</reference>
<accession>A0A2S6ZBP3</accession>
<dbReference type="Pfam" id="PF12040">
    <property type="entry name" value="DUF3526"/>
    <property type="match status" value="1"/>
</dbReference>
<organism evidence="2 3">
    <name type="scientific">Xanthomonas theicola</name>
    <dbReference type="NCBI Taxonomy" id="56464"/>
    <lineage>
        <taxon>Bacteria</taxon>
        <taxon>Pseudomonadati</taxon>
        <taxon>Pseudomonadota</taxon>
        <taxon>Gammaproteobacteria</taxon>
        <taxon>Lysobacterales</taxon>
        <taxon>Lysobacteraceae</taxon>
        <taxon>Xanthomonas</taxon>
    </lineage>
</organism>
<gene>
    <name evidence="2" type="ORF">XthCFBP4691_16435</name>
</gene>
<dbReference type="RefSeq" id="WP_128421393.1">
    <property type="nucleotide sequence ID" value="NZ_CP049017.1"/>
</dbReference>
<dbReference type="GO" id="GO:0005886">
    <property type="term" value="C:plasma membrane"/>
    <property type="evidence" value="ECO:0007669"/>
    <property type="project" value="UniProtKB-SubCell"/>
</dbReference>
<feature type="transmembrane region" description="Helical" evidence="1">
    <location>
        <begin position="210"/>
        <end position="235"/>
    </location>
</feature>
<feature type="transmembrane region" description="Helical" evidence="1">
    <location>
        <begin position="424"/>
        <end position="445"/>
    </location>
</feature>
<keyword evidence="1" id="KW-0472">Membrane</keyword>
<keyword evidence="3" id="KW-1185">Reference proteome</keyword>
<feature type="transmembrane region" description="Helical" evidence="1">
    <location>
        <begin position="184"/>
        <end position="203"/>
    </location>
</feature>